<dbReference type="Proteomes" id="UP000184440">
    <property type="component" value="Unassembled WGS sequence"/>
</dbReference>
<accession>A0A1M7R6J7</accession>
<protein>
    <submittedName>
        <fullName evidence="1">Uncharacterized protein</fullName>
    </submittedName>
</protein>
<dbReference type="AlphaFoldDB" id="A0A1M7R6J7"/>
<reference evidence="1 2" key="1">
    <citation type="submission" date="2016-11" db="EMBL/GenBank/DDBJ databases">
        <authorList>
            <person name="Jaros S."/>
            <person name="Januszkiewicz K."/>
            <person name="Wedrychowicz H."/>
        </authorList>
    </citation>
    <scope>NUCLEOTIDE SEQUENCE [LARGE SCALE GENOMIC DNA]</scope>
    <source>
        <strain evidence="1 2">DSM 46144</strain>
    </source>
</reference>
<sequence>MSSVTEHPEVVSDAVGQSDAVDVVELAEVVEEGIAAAYEQAAGAPVETALETVLDEEQARGVELNEDFARPFAEAISRGEDPLSS</sequence>
<dbReference type="RefSeq" id="WP_143175392.1">
    <property type="nucleotide sequence ID" value="NZ_FRCS01000008.1"/>
</dbReference>
<dbReference type="EMBL" id="FRCS01000008">
    <property type="protein sequence ID" value="SHN41965.1"/>
    <property type="molecule type" value="Genomic_DNA"/>
</dbReference>
<organism evidence="1 2">
    <name type="scientific">Cryptosporangium aurantiacum</name>
    <dbReference type="NCBI Taxonomy" id="134849"/>
    <lineage>
        <taxon>Bacteria</taxon>
        <taxon>Bacillati</taxon>
        <taxon>Actinomycetota</taxon>
        <taxon>Actinomycetes</taxon>
        <taxon>Cryptosporangiales</taxon>
        <taxon>Cryptosporangiaceae</taxon>
        <taxon>Cryptosporangium</taxon>
    </lineage>
</organism>
<gene>
    <name evidence="1" type="ORF">SAMN05443668_10835</name>
</gene>
<name>A0A1M7R6J7_9ACTN</name>
<dbReference type="OrthoDB" id="5195957at2"/>
<dbReference type="STRING" id="134849.SAMN05443668_10835"/>
<evidence type="ECO:0000313" key="2">
    <source>
        <dbReference type="Proteomes" id="UP000184440"/>
    </source>
</evidence>
<keyword evidence="2" id="KW-1185">Reference proteome</keyword>
<evidence type="ECO:0000313" key="1">
    <source>
        <dbReference type="EMBL" id="SHN41965.1"/>
    </source>
</evidence>
<proteinExistence type="predicted"/>